<dbReference type="SUPFAM" id="SSF53901">
    <property type="entry name" value="Thiolase-like"/>
    <property type="match status" value="2"/>
</dbReference>
<dbReference type="RefSeq" id="WP_203882402.1">
    <property type="nucleotide sequence ID" value="NZ_BAABHH010000009.1"/>
</dbReference>
<keyword evidence="9" id="KW-1185">Reference proteome</keyword>
<gene>
    <name evidence="8" type="ORF">Pka01_20540</name>
</gene>
<dbReference type="InterPro" id="IPR020616">
    <property type="entry name" value="Thiolase_N"/>
</dbReference>
<feature type="active site" description="Acyl-thioester intermediate" evidence="4">
    <location>
        <position position="91"/>
    </location>
</feature>
<evidence type="ECO:0000313" key="8">
    <source>
        <dbReference type="EMBL" id="GIG78927.1"/>
    </source>
</evidence>
<dbReference type="Pfam" id="PF02803">
    <property type="entry name" value="Thiolase_C"/>
    <property type="match status" value="1"/>
</dbReference>
<reference evidence="8 9" key="1">
    <citation type="submission" date="2021-01" db="EMBL/GenBank/DDBJ databases">
        <title>Whole genome shotgun sequence of Planotetraspora kaengkrachanensis NBRC 104272.</title>
        <authorList>
            <person name="Komaki H."/>
            <person name="Tamura T."/>
        </authorList>
    </citation>
    <scope>NUCLEOTIDE SEQUENCE [LARGE SCALE GENOMIC DNA]</scope>
    <source>
        <strain evidence="8 9">NBRC 104272</strain>
    </source>
</reference>
<keyword evidence="3 5" id="KW-0012">Acyltransferase</keyword>
<dbReference type="Pfam" id="PF00108">
    <property type="entry name" value="Thiolase_N"/>
    <property type="match status" value="1"/>
</dbReference>
<dbReference type="Proteomes" id="UP000630097">
    <property type="component" value="Unassembled WGS sequence"/>
</dbReference>
<sequence>MRDAVIVEAVRTPIGKGRATGSLHGIHPVDLLAHSLRAIVDRTGIDPVLVDDVIGGVVTQAGEQAANVTRRAALAAGFPESVPATTVDRQCGSSQQAVHFAAQGVIAGAYDIVVAAGLESMSRVPMGANLAGAADPYGEAFAARYPDGLVGQGVAAELIAARWNLSRTEMDEFALTSHERAAKATGNGLFERELAPLAGLDRDEGIRTGGDLRTLAALRPAYYDEDMARRFPQITWNVTAANASQINDGSAAVMITTSEIAAKLGLTPLARLHSFAVAGDDPLYMLTAIVPATRKVLLRAGLGLDDIDLFEVNEAFASVVLAWARETGADLGRVNVRGGAIALGHPLGASGARLMTTLVHALADSGGRYGLQTMCEAGGLANATVVERLT</sequence>
<dbReference type="Gene3D" id="3.40.47.10">
    <property type="match status" value="2"/>
</dbReference>
<dbReference type="AlphaFoldDB" id="A0A8J3LUC6"/>
<dbReference type="EMBL" id="BONV01000006">
    <property type="protein sequence ID" value="GIG78927.1"/>
    <property type="molecule type" value="Genomic_DNA"/>
</dbReference>
<evidence type="ECO:0000313" key="9">
    <source>
        <dbReference type="Proteomes" id="UP000630097"/>
    </source>
</evidence>
<accession>A0A8J3LUC6</accession>
<dbReference type="PROSITE" id="PS00737">
    <property type="entry name" value="THIOLASE_2"/>
    <property type="match status" value="1"/>
</dbReference>
<comment type="caution">
    <text evidence="8">The sequence shown here is derived from an EMBL/GenBank/DDBJ whole genome shotgun (WGS) entry which is preliminary data.</text>
</comment>
<dbReference type="PANTHER" id="PTHR43365:SF1">
    <property type="entry name" value="ACETYL-COA C-ACYLTRANSFERASE"/>
    <property type="match status" value="1"/>
</dbReference>
<dbReference type="InterPro" id="IPR020617">
    <property type="entry name" value="Thiolase_C"/>
</dbReference>
<evidence type="ECO:0000256" key="5">
    <source>
        <dbReference type="RuleBase" id="RU003557"/>
    </source>
</evidence>
<dbReference type="PIRSF" id="PIRSF000429">
    <property type="entry name" value="Ac-CoA_Ac_transf"/>
    <property type="match status" value="1"/>
</dbReference>
<dbReference type="PANTHER" id="PTHR43365">
    <property type="entry name" value="BLR7806 PROTEIN"/>
    <property type="match status" value="1"/>
</dbReference>
<dbReference type="NCBIfam" id="TIGR01930">
    <property type="entry name" value="AcCoA-C-Actrans"/>
    <property type="match status" value="1"/>
</dbReference>
<evidence type="ECO:0000259" key="7">
    <source>
        <dbReference type="Pfam" id="PF02803"/>
    </source>
</evidence>
<protein>
    <submittedName>
        <fullName evidence="8">Acetyl-CoA acetyltransferase</fullName>
    </submittedName>
</protein>
<feature type="domain" description="Thiolase C-terminal" evidence="7">
    <location>
        <begin position="266"/>
        <end position="388"/>
    </location>
</feature>
<evidence type="ECO:0000256" key="1">
    <source>
        <dbReference type="ARBA" id="ARBA00010982"/>
    </source>
</evidence>
<dbReference type="CDD" id="cd00751">
    <property type="entry name" value="thiolase"/>
    <property type="match status" value="1"/>
</dbReference>
<dbReference type="InterPro" id="IPR020613">
    <property type="entry name" value="Thiolase_CS"/>
</dbReference>
<dbReference type="InterPro" id="IPR002155">
    <property type="entry name" value="Thiolase"/>
</dbReference>
<feature type="active site" description="Proton acceptor" evidence="4">
    <location>
        <position position="375"/>
    </location>
</feature>
<feature type="domain" description="Thiolase N-terminal" evidence="6">
    <location>
        <begin position="5"/>
        <end position="258"/>
    </location>
</feature>
<comment type="similarity">
    <text evidence="1 5">Belongs to the thiolase-like superfamily. Thiolase family.</text>
</comment>
<evidence type="ECO:0000256" key="4">
    <source>
        <dbReference type="PIRSR" id="PIRSR000429-1"/>
    </source>
</evidence>
<feature type="active site" description="Proton acceptor" evidence="4">
    <location>
        <position position="345"/>
    </location>
</feature>
<evidence type="ECO:0000256" key="2">
    <source>
        <dbReference type="ARBA" id="ARBA00022679"/>
    </source>
</evidence>
<organism evidence="8 9">
    <name type="scientific">Planotetraspora kaengkrachanensis</name>
    <dbReference type="NCBI Taxonomy" id="575193"/>
    <lineage>
        <taxon>Bacteria</taxon>
        <taxon>Bacillati</taxon>
        <taxon>Actinomycetota</taxon>
        <taxon>Actinomycetes</taxon>
        <taxon>Streptosporangiales</taxon>
        <taxon>Streptosporangiaceae</taxon>
        <taxon>Planotetraspora</taxon>
    </lineage>
</organism>
<evidence type="ECO:0000259" key="6">
    <source>
        <dbReference type="Pfam" id="PF00108"/>
    </source>
</evidence>
<name>A0A8J3LUC6_9ACTN</name>
<keyword evidence="2 5" id="KW-0808">Transferase</keyword>
<dbReference type="GO" id="GO:0016747">
    <property type="term" value="F:acyltransferase activity, transferring groups other than amino-acyl groups"/>
    <property type="evidence" value="ECO:0007669"/>
    <property type="project" value="InterPro"/>
</dbReference>
<evidence type="ECO:0000256" key="3">
    <source>
        <dbReference type="ARBA" id="ARBA00023315"/>
    </source>
</evidence>
<proteinExistence type="inferred from homology"/>
<dbReference type="InterPro" id="IPR016039">
    <property type="entry name" value="Thiolase-like"/>
</dbReference>